<keyword evidence="1" id="KW-0732">Signal</keyword>
<dbReference type="EMBL" id="JBHUGH010000003">
    <property type="protein sequence ID" value="MFD1911589.1"/>
    <property type="molecule type" value="Genomic_DNA"/>
</dbReference>
<feature type="signal peptide" evidence="1">
    <location>
        <begin position="1"/>
        <end position="20"/>
    </location>
</feature>
<accession>A0ABW4S2H1</accession>
<dbReference type="RefSeq" id="WP_390259916.1">
    <property type="nucleotide sequence ID" value="NZ_JBHUGH010000003.1"/>
</dbReference>
<organism evidence="2 3">
    <name type="scientific">Halodurantibacterium flavum</name>
    <dbReference type="NCBI Taxonomy" id="1382802"/>
    <lineage>
        <taxon>Bacteria</taxon>
        <taxon>Pseudomonadati</taxon>
        <taxon>Pseudomonadota</taxon>
        <taxon>Alphaproteobacteria</taxon>
        <taxon>Rhodobacterales</taxon>
        <taxon>Paracoccaceae</taxon>
        <taxon>Halodurantibacterium</taxon>
    </lineage>
</organism>
<evidence type="ECO:0000313" key="2">
    <source>
        <dbReference type="EMBL" id="MFD1911589.1"/>
    </source>
</evidence>
<keyword evidence="3" id="KW-1185">Reference proteome</keyword>
<reference evidence="3" key="1">
    <citation type="journal article" date="2019" name="Int. J. Syst. Evol. Microbiol.">
        <title>The Global Catalogue of Microorganisms (GCM) 10K type strain sequencing project: providing services to taxonomists for standard genome sequencing and annotation.</title>
        <authorList>
            <consortium name="The Broad Institute Genomics Platform"/>
            <consortium name="The Broad Institute Genome Sequencing Center for Infectious Disease"/>
            <person name="Wu L."/>
            <person name="Ma J."/>
        </authorList>
    </citation>
    <scope>NUCLEOTIDE SEQUENCE [LARGE SCALE GENOMIC DNA]</scope>
    <source>
        <strain evidence="3">CGMCC 4.7242</strain>
    </source>
</reference>
<evidence type="ECO:0000313" key="3">
    <source>
        <dbReference type="Proteomes" id="UP001597353"/>
    </source>
</evidence>
<feature type="chain" id="PRO_5045811864" evidence="1">
    <location>
        <begin position="21"/>
        <end position="124"/>
    </location>
</feature>
<evidence type="ECO:0000256" key="1">
    <source>
        <dbReference type="SAM" id="SignalP"/>
    </source>
</evidence>
<name>A0ABW4S2H1_9RHOB</name>
<sequence length="124" mass="12786">MLNKTLIAAGIVAFAAPAFAQNYVADSTSDQVADQQVFEEAGVVPQTSVPAEPRVEAPARAIAASPLLASGEAIFDWGSHIDTADDRGIVTPGKIQLAAPLGLDPAEFTTAELVDLSARNLDGV</sequence>
<gene>
    <name evidence="2" type="ORF">ACFSGJ_05090</name>
</gene>
<comment type="caution">
    <text evidence="2">The sequence shown here is derived from an EMBL/GenBank/DDBJ whole genome shotgun (WGS) entry which is preliminary data.</text>
</comment>
<proteinExistence type="predicted"/>
<dbReference type="Proteomes" id="UP001597353">
    <property type="component" value="Unassembled WGS sequence"/>
</dbReference>
<protein>
    <submittedName>
        <fullName evidence="2">Uncharacterized protein</fullName>
    </submittedName>
</protein>